<comment type="caution">
    <text evidence="1">The sequence shown here is derived from an EMBL/GenBank/DDBJ whole genome shotgun (WGS) entry which is preliminary data.</text>
</comment>
<accession>A0A7X3CM07</accession>
<protein>
    <submittedName>
        <fullName evidence="1">Uncharacterized protein</fullName>
    </submittedName>
</protein>
<sequence>MSNNLHPDVLLIIRNDYIRRIKDGENLSPEELEDLLKIQENALLDYLKVVDNSAALAKQLLEEIRSDYQIMAEFLEDRGLSQEYELFYTKFKKDVSQEDSGIDEKNNRH</sequence>
<reference evidence="1 2" key="1">
    <citation type="submission" date="2019-11" db="EMBL/GenBank/DDBJ databases">
        <title>Draft genome sequences of five Paenibacillus species of dairy origin.</title>
        <authorList>
            <person name="Olajide A.M."/>
            <person name="Chen S."/>
            <person name="Lapointe G."/>
        </authorList>
    </citation>
    <scope>NUCLEOTIDE SEQUENCE [LARGE SCALE GENOMIC DNA]</scope>
    <source>
        <strain evidence="1 2">12CR55</strain>
    </source>
</reference>
<name>A0A7X3CM07_9BACL</name>
<dbReference type="EMBL" id="WNZW01000001">
    <property type="protein sequence ID" value="MUG43440.1"/>
    <property type="molecule type" value="Genomic_DNA"/>
</dbReference>
<dbReference type="Proteomes" id="UP000447876">
    <property type="component" value="Unassembled WGS sequence"/>
</dbReference>
<evidence type="ECO:0000313" key="1">
    <source>
        <dbReference type="EMBL" id="MUG43440.1"/>
    </source>
</evidence>
<proteinExistence type="predicted"/>
<dbReference type="AlphaFoldDB" id="A0A7X3CM07"/>
<gene>
    <name evidence="1" type="ORF">GNP95_00210</name>
</gene>
<evidence type="ECO:0000313" key="2">
    <source>
        <dbReference type="Proteomes" id="UP000447876"/>
    </source>
</evidence>
<dbReference type="RefSeq" id="WP_155608932.1">
    <property type="nucleotide sequence ID" value="NZ_WNZW01000001.1"/>
</dbReference>
<organism evidence="1 2">
    <name type="scientific">Paenibacillus woosongensis</name>
    <dbReference type="NCBI Taxonomy" id="307580"/>
    <lineage>
        <taxon>Bacteria</taxon>
        <taxon>Bacillati</taxon>
        <taxon>Bacillota</taxon>
        <taxon>Bacilli</taxon>
        <taxon>Bacillales</taxon>
        <taxon>Paenibacillaceae</taxon>
        <taxon>Paenibacillus</taxon>
    </lineage>
</organism>